<dbReference type="EMBL" id="QXJK01000013">
    <property type="protein sequence ID" value="RIX33698.1"/>
    <property type="molecule type" value="Genomic_DNA"/>
</dbReference>
<proteinExistence type="predicted"/>
<sequence length="274" mass="28617">MHAVVFGDSAYPSGRYTLSHGLEGLVQRGRVHGVSQCTDALLDHLRITAAPGDGVATAVATMIALSVPPYADATPRPHHPQSVDRAIQLVEYLDAELEAMKVTQELRKASTRVGRQTLQVHAQVADALGQDQDAPSSDDRGASGAAHVLAAYSQRARNRDVPGSQAVALGLIHATQGLDAEQAVAVELTGLAVGWSSAALRLSQCDHIGAQAMVARAIPLIAELAAQCAEHADELLDAADPGDPRSFATLGRSSPGLDIASAQHQIAPARLFMS</sequence>
<reference evidence="3 4" key="1">
    <citation type="submission" date="2018-09" db="EMBL/GenBank/DDBJ databases">
        <title>Optimization and identification of Corynebacterium falsenii FN1-14 from fish paste.</title>
        <authorList>
            <person name="Daroonpunt R."/>
            <person name="Tanasupawat S."/>
        </authorList>
    </citation>
    <scope>NUCLEOTIDE SEQUENCE [LARGE SCALE GENOMIC DNA]</scope>
    <source>
        <strain evidence="3 4">FN1-14</strain>
    </source>
</reference>
<dbReference type="Gene3D" id="1.10.4190.10">
    <property type="entry name" value="Urease accessory protein UreF"/>
    <property type="match status" value="1"/>
</dbReference>
<accession>A0A418Q579</accession>
<dbReference type="PANTHER" id="PTHR33620">
    <property type="entry name" value="UREASE ACCESSORY PROTEIN F"/>
    <property type="match status" value="1"/>
</dbReference>
<evidence type="ECO:0000256" key="1">
    <source>
        <dbReference type="ARBA" id="ARBA00022988"/>
    </source>
</evidence>
<dbReference type="InterPro" id="IPR002639">
    <property type="entry name" value="UreF"/>
</dbReference>
<dbReference type="Pfam" id="PF01730">
    <property type="entry name" value="UreF"/>
    <property type="match status" value="1"/>
</dbReference>
<dbReference type="AlphaFoldDB" id="A0A418Q579"/>
<comment type="caution">
    <text evidence="3">The sequence shown here is derived from an EMBL/GenBank/DDBJ whole genome shotgun (WGS) entry which is preliminary data.</text>
</comment>
<dbReference type="InterPro" id="IPR038277">
    <property type="entry name" value="UreF_sf"/>
</dbReference>
<dbReference type="GO" id="GO:0016151">
    <property type="term" value="F:nickel cation binding"/>
    <property type="evidence" value="ECO:0007669"/>
    <property type="project" value="InterPro"/>
</dbReference>
<name>A0A418Q579_9CORY</name>
<dbReference type="OrthoDB" id="9798772at2"/>
<evidence type="ECO:0000313" key="3">
    <source>
        <dbReference type="EMBL" id="RIX33698.1"/>
    </source>
</evidence>
<evidence type="ECO:0000313" key="4">
    <source>
        <dbReference type="Proteomes" id="UP000285278"/>
    </source>
</evidence>
<dbReference type="STRING" id="1451189.CFAL_10780"/>
<dbReference type="PANTHER" id="PTHR33620:SF1">
    <property type="entry name" value="UREASE ACCESSORY PROTEIN F"/>
    <property type="match status" value="1"/>
</dbReference>
<protein>
    <submittedName>
        <fullName evidence="3">Urease accessory protein UreF</fullName>
    </submittedName>
</protein>
<keyword evidence="4" id="KW-1185">Reference proteome</keyword>
<gene>
    <name evidence="3" type="ORF">D3M95_09870</name>
</gene>
<dbReference type="PIRSF" id="PIRSF009467">
    <property type="entry name" value="Ureas_acces_UreF"/>
    <property type="match status" value="1"/>
</dbReference>
<keyword evidence="2" id="KW-0143">Chaperone</keyword>
<keyword evidence="1" id="KW-0996">Nickel insertion</keyword>
<dbReference type="Proteomes" id="UP000285278">
    <property type="component" value="Unassembled WGS sequence"/>
</dbReference>
<organism evidence="3 4">
    <name type="scientific">Corynebacterium falsenii</name>
    <dbReference type="NCBI Taxonomy" id="108486"/>
    <lineage>
        <taxon>Bacteria</taxon>
        <taxon>Bacillati</taxon>
        <taxon>Actinomycetota</taxon>
        <taxon>Actinomycetes</taxon>
        <taxon>Mycobacteriales</taxon>
        <taxon>Corynebacteriaceae</taxon>
        <taxon>Corynebacterium</taxon>
    </lineage>
</organism>
<evidence type="ECO:0000256" key="2">
    <source>
        <dbReference type="ARBA" id="ARBA00023186"/>
    </source>
</evidence>